<reference evidence="3" key="1">
    <citation type="submission" date="2022-01" db="UniProtKB">
        <authorList>
            <consortium name="EnsemblMetazoa"/>
        </authorList>
    </citation>
    <scope>IDENTIFICATION</scope>
</reference>
<dbReference type="Proteomes" id="UP000494040">
    <property type="component" value="Unassembled WGS sequence"/>
</dbReference>
<dbReference type="GeneID" id="112126256"/>
<keyword evidence="4" id="KW-1185">Reference proteome</keyword>
<evidence type="ECO:0000256" key="1">
    <source>
        <dbReference type="SAM" id="MobiDB-lite"/>
    </source>
</evidence>
<proteinExistence type="predicted"/>
<dbReference type="Pfam" id="PF20510">
    <property type="entry name" value="HgmA_N"/>
    <property type="match status" value="1"/>
</dbReference>
<dbReference type="InterPro" id="IPR046452">
    <property type="entry name" value="HgmA_N"/>
</dbReference>
<sequence>MSLGVLHGDFYYAPRERNETSWLYMIEQSVLHLPYNKENYVFSPKNFGNHEEKDLELDTQSPNQTRRAPFPLPPLRSKSTGKMVFSLLMKKAILLSAFTSTCVMCQCRTKLSIIMQW</sequence>
<accession>A0A8I6SEV1</accession>
<name>A0A8I6SEV1_CIMLE</name>
<feature type="domain" description="Homogentisate 1,2-dioxygenase N-terminal" evidence="2">
    <location>
        <begin position="6"/>
        <end position="73"/>
    </location>
</feature>
<evidence type="ECO:0000313" key="3">
    <source>
        <dbReference type="EnsemblMetazoa" id="XP_024080756.1"/>
    </source>
</evidence>
<organism evidence="3 4">
    <name type="scientific">Cimex lectularius</name>
    <name type="common">Bed bug</name>
    <name type="synonym">Acanthia lectularia</name>
    <dbReference type="NCBI Taxonomy" id="79782"/>
    <lineage>
        <taxon>Eukaryota</taxon>
        <taxon>Metazoa</taxon>
        <taxon>Ecdysozoa</taxon>
        <taxon>Arthropoda</taxon>
        <taxon>Hexapoda</taxon>
        <taxon>Insecta</taxon>
        <taxon>Pterygota</taxon>
        <taxon>Neoptera</taxon>
        <taxon>Paraneoptera</taxon>
        <taxon>Hemiptera</taxon>
        <taxon>Heteroptera</taxon>
        <taxon>Panheteroptera</taxon>
        <taxon>Cimicomorpha</taxon>
        <taxon>Cimicidae</taxon>
        <taxon>Cimex</taxon>
    </lineage>
</organism>
<evidence type="ECO:0000313" key="4">
    <source>
        <dbReference type="Proteomes" id="UP000494040"/>
    </source>
</evidence>
<dbReference type="KEGG" id="clec:112126256"/>
<dbReference type="RefSeq" id="XP_024080756.1">
    <property type="nucleotide sequence ID" value="XM_024224988.1"/>
</dbReference>
<dbReference type="EnsemblMetazoa" id="XM_024224988.1">
    <property type="protein sequence ID" value="XP_024080756.1"/>
    <property type="gene ID" value="LOC112126256"/>
</dbReference>
<feature type="region of interest" description="Disordered" evidence="1">
    <location>
        <begin position="52"/>
        <end position="75"/>
    </location>
</feature>
<dbReference type="AlphaFoldDB" id="A0A8I6SEV1"/>
<protein>
    <recommendedName>
        <fullName evidence="2">Homogentisate 1,2-dioxygenase N-terminal domain-containing protein</fullName>
    </recommendedName>
</protein>
<evidence type="ECO:0000259" key="2">
    <source>
        <dbReference type="Pfam" id="PF20510"/>
    </source>
</evidence>